<dbReference type="PROSITE" id="PS50801">
    <property type="entry name" value="STAS"/>
    <property type="match status" value="1"/>
</dbReference>
<dbReference type="Pfam" id="PF00916">
    <property type="entry name" value="Sulfate_transp"/>
    <property type="match status" value="1"/>
</dbReference>
<dbReference type="AlphaFoldDB" id="A0A0H5C4D5"/>
<feature type="transmembrane region" description="Helical" evidence="5">
    <location>
        <begin position="184"/>
        <end position="206"/>
    </location>
</feature>
<dbReference type="Gene3D" id="3.30.750.24">
    <property type="entry name" value="STAS domain"/>
    <property type="match status" value="1"/>
</dbReference>
<keyword evidence="2 5" id="KW-0812">Transmembrane</keyword>
<proteinExistence type="predicted"/>
<dbReference type="SUPFAM" id="SSF52091">
    <property type="entry name" value="SpoIIaa-like"/>
    <property type="match status" value="1"/>
</dbReference>
<feature type="transmembrane region" description="Helical" evidence="5">
    <location>
        <begin position="78"/>
        <end position="98"/>
    </location>
</feature>
<dbReference type="Proteomes" id="UP000038830">
    <property type="component" value="Unassembled WGS sequence"/>
</dbReference>
<keyword evidence="3 5" id="KW-1133">Transmembrane helix</keyword>
<reference evidence="8" key="1">
    <citation type="journal article" date="2015" name="J. Biotechnol.">
        <title>The structure of the Cyberlindnera jadinii genome and its relation to Candida utilis analyzed by the occurrence of single nucleotide polymorphisms.</title>
        <authorList>
            <person name="Rupp O."/>
            <person name="Brinkrolf K."/>
            <person name="Buerth C."/>
            <person name="Kunigo M."/>
            <person name="Schneider J."/>
            <person name="Jaenicke S."/>
            <person name="Goesmann A."/>
            <person name="Puehler A."/>
            <person name="Jaeger K.-E."/>
            <person name="Ernst J.F."/>
        </authorList>
    </citation>
    <scope>NUCLEOTIDE SEQUENCE [LARGE SCALE GENOMIC DNA]</scope>
    <source>
        <strain evidence="8">ATCC 18201 / CBS 1600 / BCRC 20928 / JCM 3617 / NBRC 0987 / NRRL Y-1542</strain>
    </source>
</reference>
<feature type="transmembrane region" description="Helical" evidence="5">
    <location>
        <begin position="401"/>
        <end position="420"/>
    </location>
</feature>
<dbReference type="GO" id="GO:0008271">
    <property type="term" value="F:secondary active sulfate transmembrane transporter activity"/>
    <property type="evidence" value="ECO:0007669"/>
    <property type="project" value="InterPro"/>
</dbReference>
<feature type="transmembrane region" description="Helical" evidence="5">
    <location>
        <begin position="242"/>
        <end position="262"/>
    </location>
</feature>
<evidence type="ECO:0000259" key="6">
    <source>
        <dbReference type="PROSITE" id="PS50801"/>
    </source>
</evidence>
<dbReference type="InterPro" id="IPR018045">
    <property type="entry name" value="S04_transporter_CS"/>
</dbReference>
<gene>
    <name evidence="7" type="primary">SUL2</name>
    <name evidence="7" type="ORF">BN1211_3266</name>
</gene>
<evidence type="ECO:0000256" key="5">
    <source>
        <dbReference type="SAM" id="Phobius"/>
    </source>
</evidence>
<dbReference type="NCBIfam" id="TIGR00815">
    <property type="entry name" value="sulP"/>
    <property type="match status" value="1"/>
</dbReference>
<comment type="subcellular location">
    <subcellularLocation>
        <location evidence="1">Membrane</location>
        <topology evidence="1">Multi-pass membrane protein</topology>
    </subcellularLocation>
</comment>
<dbReference type="InterPro" id="IPR036513">
    <property type="entry name" value="STAS_dom_sf"/>
</dbReference>
<dbReference type="PROSITE" id="PS01130">
    <property type="entry name" value="SLC26A"/>
    <property type="match status" value="1"/>
</dbReference>
<dbReference type="EMBL" id="CDQK01000003">
    <property type="protein sequence ID" value="CEP22816.1"/>
    <property type="molecule type" value="Genomic_DNA"/>
</dbReference>
<feature type="domain" description="STAS" evidence="6">
    <location>
        <begin position="580"/>
        <end position="736"/>
    </location>
</feature>
<feature type="transmembrane region" description="Helical" evidence="5">
    <location>
        <begin position="274"/>
        <end position="297"/>
    </location>
</feature>
<evidence type="ECO:0000256" key="2">
    <source>
        <dbReference type="ARBA" id="ARBA00022692"/>
    </source>
</evidence>
<evidence type="ECO:0000256" key="1">
    <source>
        <dbReference type="ARBA" id="ARBA00004141"/>
    </source>
</evidence>
<feature type="transmembrane region" description="Helical" evidence="5">
    <location>
        <begin position="456"/>
        <end position="476"/>
    </location>
</feature>
<evidence type="ECO:0000313" key="8">
    <source>
        <dbReference type="Proteomes" id="UP000038830"/>
    </source>
</evidence>
<name>A0A0H5C4D5_CYBJN</name>
<dbReference type="InterPro" id="IPR002645">
    <property type="entry name" value="STAS_dom"/>
</dbReference>
<feature type="transmembrane region" description="Helical" evidence="5">
    <location>
        <begin position="110"/>
        <end position="127"/>
    </location>
</feature>
<feature type="transmembrane region" description="Helical" evidence="5">
    <location>
        <begin position="157"/>
        <end position="177"/>
    </location>
</feature>
<dbReference type="GO" id="GO:0016020">
    <property type="term" value="C:membrane"/>
    <property type="evidence" value="ECO:0007669"/>
    <property type="project" value="UniProtKB-SubCell"/>
</dbReference>
<feature type="transmembrane region" description="Helical" evidence="5">
    <location>
        <begin position="482"/>
        <end position="500"/>
    </location>
</feature>
<keyword evidence="4 5" id="KW-0472">Membrane</keyword>
<evidence type="ECO:0000256" key="3">
    <source>
        <dbReference type="ARBA" id="ARBA00022989"/>
    </source>
</evidence>
<dbReference type="CDD" id="cd07042">
    <property type="entry name" value="STAS_SulP_like_sulfate_transporter"/>
    <property type="match status" value="1"/>
</dbReference>
<dbReference type="PANTHER" id="PTHR11814">
    <property type="entry name" value="SULFATE TRANSPORTER"/>
    <property type="match status" value="1"/>
</dbReference>
<dbReference type="InterPro" id="IPR001902">
    <property type="entry name" value="SLC26A/SulP_fam"/>
</dbReference>
<evidence type="ECO:0000313" key="7">
    <source>
        <dbReference type="EMBL" id="CEP22816.1"/>
    </source>
</evidence>
<accession>A0A0H5C4D5</accession>
<dbReference type="InterPro" id="IPR011547">
    <property type="entry name" value="SLC26A/SulP_dom"/>
</dbReference>
<organism evidence="7 8">
    <name type="scientific">Cyberlindnera jadinii (strain ATCC 18201 / CBS 1600 / BCRC 20928 / JCM 3617 / NBRC 0987 / NRRL Y-1542)</name>
    <name type="common">Torula yeast</name>
    <name type="synonym">Candida utilis</name>
    <dbReference type="NCBI Taxonomy" id="983966"/>
    <lineage>
        <taxon>Eukaryota</taxon>
        <taxon>Fungi</taxon>
        <taxon>Dikarya</taxon>
        <taxon>Ascomycota</taxon>
        <taxon>Saccharomycotina</taxon>
        <taxon>Saccharomycetes</taxon>
        <taxon>Phaffomycetales</taxon>
        <taxon>Phaffomycetaceae</taxon>
        <taxon>Cyberlindnera</taxon>
    </lineage>
</organism>
<protein>
    <submittedName>
        <fullName evidence="7">SUL2 protein</fullName>
    </submittedName>
</protein>
<evidence type="ECO:0000256" key="4">
    <source>
        <dbReference type="ARBA" id="ARBA00023136"/>
    </source>
</evidence>
<sequence>MTDLESGTNSGSSSKDNVHELYELRDESSPLLYSHSEELPTVIDWSKNVVRNPKQRFLDYVTSLFPIAKWILHYNLTWAYADIVAGVTVGVVMVPQSMSYAKLAGLPAQYGLYSAFVGVFIYCFFATSKDVSIGPVAVMSLEVSKIITRVQDRNPDLSAPVIATVLAFICGCITVGMGVLRLGFILEFISLPAVLGFMTGSAFNIITGQIPALMGFNSRLNTRDSPYLVVINSLRNLRHTNLNAVFGLIPLVLLYAWKYGCSFGEKRYKKWSKVFFYLQALRNGVIIVVFTCISWAICRGKSSSDRPIKILGTVPSGLQDVGLMKLPPGVMSDIAPELPAAVIILCLEHISIAKSFGRINDYKIIPDQELIAIGVTNLIGTFFNAYPATGSFSRSALKAKCNVKTPLAGIFTGACVLLALYCLTDAFFWIPSATLSAVIIHAVSDLIASWRVSYRLYTVNPLDFGIFIICVFIIVFSSVENGIYFAICASCALLLWNVTFPSGTFLGRVKVAEVVNPRIVDTSSEEGSTAELEEEHIYEVGKSLDQVEYKKPKQHFKYHYKWVPRDQAVNSDVEIIPPPPGVIVFRPTQSWTYTNCSRQFDKVFDEVQEKTRKGKLKPITNNMERPWNDPGPLRLPWKKIDQNAAIIEDNRPVLKVVAFDFSSTPQVDSTGIQTLVDLKKTLNKYADREVEYHFAGILSPWIRRALINAGFGVARDDGAVGAASYYNVLDDSDAVLGYSPALDTNTPFFHLELPSFDHHGAATELEDQSAEKN</sequence>